<dbReference type="PANTHER" id="PTHR35802:SF1">
    <property type="entry name" value="PROTEASE SYNTHASE AND SPORULATION PROTEIN PAI 2"/>
    <property type="match status" value="1"/>
</dbReference>
<dbReference type="InterPro" id="IPR007396">
    <property type="entry name" value="TR_PAI2-type"/>
</dbReference>
<dbReference type="EMBL" id="JAUCBP010000014">
    <property type="protein sequence ID" value="MDM7862322.1"/>
    <property type="molecule type" value="Genomic_DNA"/>
</dbReference>
<dbReference type="RefSeq" id="WP_289367260.1">
    <property type="nucleotide sequence ID" value="NZ_JAUCBP010000014.1"/>
</dbReference>
<dbReference type="PIRSF" id="PIRSF010372">
    <property type="entry name" value="PaiB"/>
    <property type="match status" value="1"/>
</dbReference>
<name>A0ABT7T3E4_9ALTE</name>
<organism evidence="1 2">
    <name type="scientific">Alteromonas arenosi</name>
    <dbReference type="NCBI Taxonomy" id="3055817"/>
    <lineage>
        <taxon>Bacteria</taxon>
        <taxon>Pseudomonadati</taxon>
        <taxon>Pseudomonadota</taxon>
        <taxon>Gammaproteobacteria</taxon>
        <taxon>Alteromonadales</taxon>
        <taxon>Alteromonadaceae</taxon>
        <taxon>Alteromonas/Salinimonas group</taxon>
        <taxon>Alteromonas</taxon>
    </lineage>
</organism>
<accession>A0ABT7T3E4</accession>
<evidence type="ECO:0000313" key="1">
    <source>
        <dbReference type="EMBL" id="MDM7862322.1"/>
    </source>
</evidence>
<proteinExistence type="predicted"/>
<dbReference type="Pfam" id="PF04299">
    <property type="entry name" value="FMN_bind_2"/>
    <property type="match status" value="1"/>
</dbReference>
<reference evidence="1 2" key="1">
    <citation type="submission" date="2023-06" db="EMBL/GenBank/DDBJ databases">
        <title>Alteromonas sp. ASW11-36 isolated from intertidal sand.</title>
        <authorList>
            <person name="Li Y."/>
        </authorList>
    </citation>
    <scope>NUCLEOTIDE SEQUENCE [LARGE SCALE GENOMIC DNA]</scope>
    <source>
        <strain evidence="1 2">ASW11-36</strain>
    </source>
</reference>
<protein>
    <submittedName>
        <fullName evidence="1">FMN-binding negative transcriptional regulator</fullName>
    </submittedName>
</protein>
<comment type="caution">
    <text evidence="1">The sequence shown here is derived from an EMBL/GenBank/DDBJ whole genome shotgun (WGS) entry which is preliminary data.</text>
</comment>
<dbReference type="Gene3D" id="2.30.110.10">
    <property type="entry name" value="Electron Transport, Fmn-binding Protein, Chain A"/>
    <property type="match status" value="1"/>
</dbReference>
<dbReference type="PANTHER" id="PTHR35802">
    <property type="entry name" value="PROTEASE SYNTHASE AND SPORULATION PROTEIN PAI 2"/>
    <property type="match status" value="1"/>
</dbReference>
<dbReference type="SUPFAM" id="SSF50475">
    <property type="entry name" value="FMN-binding split barrel"/>
    <property type="match status" value="1"/>
</dbReference>
<keyword evidence="2" id="KW-1185">Reference proteome</keyword>
<dbReference type="Proteomes" id="UP001234343">
    <property type="component" value="Unassembled WGS sequence"/>
</dbReference>
<sequence length="204" mass="22618">MFTPKAMAMQEPEAIRQFIADYGFGLLITADLNTTRLPLLFQDDGDKGMIIGHMAKANPQWQVADNQRVSAVFSGPHAYISPTWYESRPVVATWNYASVQCFGTFSSLNRDATRDAINALMAHYEPSLLGNTELLPVDYMERLLNAVVGFKIVINEIHAKEKLGQQKSKADQCGVYQGLLNSQSPDAANLVRYMDNRGIGNGKT</sequence>
<dbReference type="InterPro" id="IPR012349">
    <property type="entry name" value="Split_barrel_FMN-bd"/>
</dbReference>
<evidence type="ECO:0000313" key="2">
    <source>
        <dbReference type="Proteomes" id="UP001234343"/>
    </source>
</evidence>
<gene>
    <name evidence="1" type="ORF">QTP81_17070</name>
</gene>